<dbReference type="SUPFAM" id="SSF50998">
    <property type="entry name" value="Quinoprotein alcohol dehydrogenase-like"/>
    <property type="match status" value="1"/>
</dbReference>
<accession>A0A1T0CMK0</accession>
<dbReference type="Gene3D" id="2.130.10.10">
    <property type="entry name" value="YVTN repeat-like/Quinoprotein amine dehydrogenase"/>
    <property type="match status" value="1"/>
</dbReference>
<dbReference type="AlphaFoldDB" id="A0A1T0CMK0"/>
<comment type="function">
    <text evidence="4">Part of the outer membrane protein assembly complex, which is involved in assembly and insertion of beta-barrel proteins into the outer membrane.</text>
</comment>
<dbReference type="InterPro" id="IPR011047">
    <property type="entry name" value="Quinoprotein_ADH-like_sf"/>
</dbReference>
<keyword evidence="3 4" id="KW-0998">Cell outer membrane</keyword>
<comment type="subcellular location">
    <subcellularLocation>
        <location evidence="4">Cell outer membrane</location>
        <topology evidence="4">Lipid-anchor</topology>
    </subcellularLocation>
</comment>
<gene>
    <name evidence="4" type="primary">bamB</name>
    <name evidence="6" type="ORF">B0680_06360</name>
</gene>
<dbReference type="InterPro" id="IPR002372">
    <property type="entry name" value="PQQ_rpt_dom"/>
</dbReference>
<sequence>MYQGFVKTALVATMAVVMVGCGGKIIEKDPRKPAKLVKLEAPVAVLSPVSSIKLEQGTSTFKRNKAKAKDVVDLQVAPTAEGFIAASRGGVVSAISHGQTAWSSNVNDAITSGVAVSNDTVVVGTRQGKIVALDVASGQTRWTAQLPSASLAPALISGGKVVVSTNSSVIYGLNLATGAIDWQYTTQAPTVSIRGMAKPILVDAKTALVGASDGRIHAIDIATGSPAWVRRVGLATGSGDIAKLRDVDGAPIVAGNHLYATAYSGQVVGYDMATGRTMFVSELASTNTLTVLGSALIGTNVDGEIVAFNRLSGEELWKNSELKFRGLTNPVAIGQYIAVGDKDGVVHILDNTGKIISRVDAKNELTSLQAIGNRLYAQSANGVVSVWQF</sequence>
<evidence type="ECO:0000313" key="6">
    <source>
        <dbReference type="EMBL" id="OOS23578.1"/>
    </source>
</evidence>
<comment type="similarity">
    <text evidence="4">Belongs to the BamB family.</text>
</comment>
<keyword evidence="7" id="KW-1185">Reference proteome</keyword>
<dbReference type="HAMAP" id="MF_00923">
    <property type="entry name" value="OM_assembly_BamB"/>
    <property type="match status" value="1"/>
</dbReference>
<dbReference type="Proteomes" id="UP000189800">
    <property type="component" value="Unassembled WGS sequence"/>
</dbReference>
<dbReference type="SMART" id="SM00564">
    <property type="entry name" value="PQQ"/>
    <property type="match status" value="6"/>
</dbReference>
<keyword evidence="1 4" id="KW-0732">Signal</keyword>
<dbReference type="InterPro" id="IPR017687">
    <property type="entry name" value="BamB"/>
</dbReference>
<keyword evidence="4" id="KW-0564">Palmitate</keyword>
<evidence type="ECO:0000256" key="1">
    <source>
        <dbReference type="ARBA" id="ARBA00022729"/>
    </source>
</evidence>
<evidence type="ECO:0000256" key="3">
    <source>
        <dbReference type="ARBA" id="ARBA00023237"/>
    </source>
</evidence>
<dbReference type="InterPro" id="IPR015943">
    <property type="entry name" value="WD40/YVTN_repeat-like_dom_sf"/>
</dbReference>
<evidence type="ECO:0000313" key="7">
    <source>
        <dbReference type="Proteomes" id="UP000189800"/>
    </source>
</evidence>
<dbReference type="OrthoDB" id="5173551at2"/>
<reference evidence="6 7" key="1">
    <citation type="submission" date="2017-02" db="EMBL/GenBank/DDBJ databases">
        <title>Draft genome sequence of Moraxella pluranimalium CCUG 54913T type strain.</title>
        <authorList>
            <person name="Salva-Serra F."/>
            <person name="Engstrom-Jakobsson H."/>
            <person name="Thorell K."/>
            <person name="Jaen-Luchoro D."/>
            <person name="Gonzales-Siles L."/>
            <person name="Karlsson R."/>
            <person name="Yazdan S."/>
            <person name="Boulund F."/>
            <person name="Johnning A."/>
            <person name="Engstrand L."/>
            <person name="Kristiansson E."/>
            <person name="Moore E."/>
        </authorList>
    </citation>
    <scope>NUCLEOTIDE SEQUENCE [LARGE SCALE GENOMIC DNA]</scope>
    <source>
        <strain evidence="6 7">CCUG 54913</strain>
    </source>
</reference>
<evidence type="ECO:0000256" key="2">
    <source>
        <dbReference type="ARBA" id="ARBA00023136"/>
    </source>
</evidence>
<proteinExistence type="inferred from homology"/>
<dbReference type="PANTHER" id="PTHR34512">
    <property type="entry name" value="CELL SURFACE PROTEIN"/>
    <property type="match status" value="1"/>
</dbReference>
<evidence type="ECO:0000256" key="4">
    <source>
        <dbReference type="HAMAP-Rule" id="MF_00923"/>
    </source>
</evidence>
<comment type="caution">
    <text evidence="6">The sequence shown here is derived from an EMBL/GenBank/DDBJ whole genome shotgun (WGS) entry which is preliminary data.</text>
</comment>
<dbReference type="InterPro" id="IPR018391">
    <property type="entry name" value="PQQ_b-propeller_rpt"/>
</dbReference>
<keyword evidence="4" id="KW-0449">Lipoprotein</keyword>
<keyword evidence="2 4" id="KW-0472">Membrane</keyword>
<dbReference type="PROSITE" id="PS51257">
    <property type="entry name" value="PROKAR_LIPOPROTEIN"/>
    <property type="match status" value="1"/>
</dbReference>
<dbReference type="NCBIfam" id="TIGR03300">
    <property type="entry name" value="assembly_YfgL"/>
    <property type="match status" value="1"/>
</dbReference>
<dbReference type="GO" id="GO:0043165">
    <property type="term" value="P:Gram-negative-bacterium-type cell outer membrane assembly"/>
    <property type="evidence" value="ECO:0007669"/>
    <property type="project" value="UniProtKB-UniRule"/>
</dbReference>
<comment type="subunit">
    <text evidence="4">Part of the Bam complex.</text>
</comment>
<dbReference type="GO" id="GO:0051205">
    <property type="term" value="P:protein insertion into membrane"/>
    <property type="evidence" value="ECO:0007669"/>
    <property type="project" value="UniProtKB-UniRule"/>
</dbReference>
<dbReference type="PANTHER" id="PTHR34512:SF30">
    <property type="entry name" value="OUTER MEMBRANE PROTEIN ASSEMBLY FACTOR BAMB"/>
    <property type="match status" value="1"/>
</dbReference>
<name>A0A1T0CMK0_9GAMM</name>
<feature type="domain" description="Pyrrolo-quinoline quinone repeat" evidence="5">
    <location>
        <begin position="89"/>
        <end position="319"/>
    </location>
</feature>
<dbReference type="STRING" id="470453.B0680_06360"/>
<dbReference type="GO" id="GO:0009279">
    <property type="term" value="C:cell outer membrane"/>
    <property type="evidence" value="ECO:0007669"/>
    <property type="project" value="UniProtKB-SubCell"/>
</dbReference>
<protein>
    <recommendedName>
        <fullName evidence="4">Outer membrane protein assembly factor BamB</fullName>
    </recommendedName>
</protein>
<dbReference type="RefSeq" id="WP_078254258.1">
    <property type="nucleotide sequence ID" value="NZ_MUYU01000015.1"/>
</dbReference>
<dbReference type="Pfam" id="PF13360">
    <property type="entry name" value="PQQ_2"/>
    <property type="match status" value="1"/>
</dbReference>
<organism evidence="6 7">
    <name type="scientific">Moraxella pluranimalium</name>
    <dbReference type="NCBI Taxonomy" id="470453"/>
    <lineage>
        <taxon>Bacteria</taxon>
        <taxon>Pseudomonadati</taxon>
        <taxon>Pseudomonadota</taxon>
        <taxon>Gammaproteobacteria</taxon>
        <taxon>Moraxellales</taxon>
        <taxon>Moraxellaceae</taxon>
        <taxon>Moraxella</taxon>
    </lineage>
</organism>
<dbReference type="EMBL" id="MUYU01000015">
    <property type="protein sequence ID" value="OOS23578.1"/>
    <property type="molecule type" value="Genomic_DNA"/>
</dbReference>
<evidence type="ECO:0000259" key="5">
    <source>
        <dbReference type="Pfam" id="PF13360"/>
    </source>
</evidence>